<keyword evidence="5 8" id="KW-1133">Transmembrane helix</keyword>
<evidence type="ECO:0000256" key="6">
    <source>
        <dbReference type="ARBA" id="ARBA00023136"/>
    </source>
</evidence>
<evidence type="ECO:0000256" key="1">
    <source>
        <dbReference type="ARBA" id="ARBA00004167"/>
    </source>
</evidence>
<feature type="transmembrane region" description="Helical" evidence="8">
    <location>
        <begin position="25"/>
        <end position="45"/>
    </location>
</feature>
<organism evidence="10 11">
    <name type="scientific">Salinivibrio costicola</name>
    <name type="common">Vibrio costicola</name>
    <dbReference type="NCBI Taxonomy" id="51367"/>
    <lineage>
        <taxon>Bacteria</taxon>
        <taxon>Pseudomonadati</taxon>
        <taxon>Pseudomonadota</taxon>
        <taxon>Gammaproteobacteria</taxon>
        <taxon>Vibrionales</taxon>
        <taxon>Vibrionaceae</taxon>
        <taxon>Salinivibrio</taxon>
    </lineage>
</organism>
<keyword evidence="11" id="KW-1185">Reference proteome</keyword>
<dbReference type="Gene3D" id="2.40.50.100">
    <property type="match status" value="1"/>
</dbReference>
<comment type="similarity">
    <text evidence="2">Belongs to the membrane fusion protein (MFP) (TC 8.A.1) family.</text>
</comment>
<dbReference type="InterPro" id="IPR006144">
    <property type="entry name" value="Secretion_HlyD_CS"/>
</dbReference>
<dbReference type="PRINTS" id="PR01490">
    <property type="entry name" value="RTXTOXIND"/>
</dbReference>
<name>A0ABX6K699_SALCS</name>
<evidence type="ECO:0000256" key="5">
    <source>
        <dbReference type="ARBA" id="ARBA00022989"/>
    </source>
</evidence>
<evidence type="ECO:0000256" key="4">
    <source>
        <dbReference type="ARBA" id="ARBA00022692"/>
    </source>
</evidence>
<keyword evidence="4 8" id="KW-0812">Transmembrane</keyword>
<comment type="subcellular location">
    <subcellularLocation>
        <location evidence="1">Membrane</location>
        <topology evidence="1">Single-pass membrane protein</topology>
    </subcellularLocation>
</comment>
<keyword evidence="6 8" id="KW-0472">Membrane</keyword>
<dbReference type="RefSeq" id="WP_167314103.1">
    <property type="nucleotide sequence ID" value="NZ_CP050266.1"/>
</dbReference>
<protein>
    <submittedName>
        <fullName evidence="10">HlyD family efflux transporter periplasmic adaptor subunit</fullName>
    </submittedName>
</protein>
<dbReference type="Proteomes" id="UP000501408">
    <property type="component" value="Chromosome 1"/>
</dbReference>
<evidence type="ECO:0000256" key="7">
    <source>
        <dbReference type="SAM" id="Coils"/>
    </source>
</evidence>
<reference evidence="10 11" key="1">
    <citation type="submission" date="2020-03" db="EMBL/GenBank/DDBJ databases">
        <title>Genome mining reveals the biosynthetic pathways of PHA and ectoines of the halophilic strain Salinivibrio costicola M318 isolated from fermented shrimp paste.</title>
        <authorList>
            <person name="Doan T.V."/>
            <person name="Tran L.T."/>
            <person name="Trieu T.A."/>
            <person name="Nguyen Q.V."/>
            <person name="Quach T.N."/>
            <person name="Phi T.Q."/>
            <person name="Kumar S."/>
        </authorList>
    </citation>
    <scope>NUCLEOTIDE SEQUENCE [LARGE SCALE GENOMIC DNA]</scope>
    <source>
        <strain evidence="10 11">M318</strain>
    </source>
</reference>
<dbReference type="InterPro" id="IPR058982">
    <property type="entry name" value="Beta-barrel_AprE"/>
</dbReference>
<evidence type="ECO:0000313" key="10">
    <source>
        <dbReference type="EMBL" id="QIR05631.1"/>
    </source>
</evidence>
<dbReference type="PANTHER" id="PTHR30386:SF28">
    <property type="entry name" value="EXPORTED PROTEIN"/>
    <property type="match status" value="1"/>
</dbReference>
<keyword evidence="3" id="KW-0813">Transport</keyword>
<feature type="coiled-coil region" evidence="7">
    <location>
        <begin position="205"/>
        <end position="257"/>
    </location>
</feature>
<sequence>MLFRESVLHSQGQRLFGVINLAQPLSIHLIVSVISIFIVIIIIFLSKSDYSRKETVRGYLVPNLGVIKVYSNKPGTIDEIYVSDGDFVQKGDIVAKAVLSRTQLDGIDLSESVLSSLYTQKKLLEEDYVQTQALTKTEIRGYIQKKLDLKSSIIGVDRQIGLLIRKHELQIKENQRYEKLYEKGFISEIDFKKKEEDLLSVMESLENARISKMSLVAQLNETESKINVYPHEAELRLAQISRSKAEVQRRIDEAKNSHIFSIIAKESGVITSISVKEGEFLPTNRPLLSIIPEGAELIAELLLPTRSAGFVELEKEARLRFDAFPYQKFGFIGSSIMRIDKSLLVQGEADIPLQLSEPVYRVQTKLYQQDIEAYGEHFPLKPGMLLEADIILETRSLLDWLLEPIYSLRGRLG</sequence>
<dbReference type="PROSITE" id="PS00543">
    <property type="entry name" value="HLYD_FAMILY"/>
    <property type="match status" value="1"/>
</dbReference>
<dbReference type="Pfam" id="PF26002">
    <property type="entry name" value="Beta-barrel_AprE"/>
    <property type="match status" value="1"/>
</dbReference>
<evidence type="ECO:0000256" key="8">
    <source>
        <dbReference type="SAM" id="Phobius"/>
    </source>
</evidence>
<dbReference type="EMBL" id="CP050266">
    <property type="protein sequence ID" value="QIR05631.1"/>
    <property type="molecule type" value="Genomic_DNA"/>
</dbReference>
<proteinExistence type="inferred from homology"/>
<evidence type="ECO:0000256" key="2">
    <source>
        <dbReference type="ARBA" id="ARBA00009477"/>
    </source>
</evidence>
<dbReference type="InterPro" id="IPR050739">
    <property type="entry name" value="MFP"/>
</dbReference>
<keyword evidence="7" id="KW-0175">Coiled coil</keyword>
<evidence type="ECO:0000259" key="9">
    <source>
        <dbReference type="Pfam" id="PF26002"/>
    </source>
</evidence>
<dbReference type="PANTHER" id="PTHR30386">
    <property type="entry name" value="MEMBRANE FUSION SUBUNIT OF EMRAB-TOLC MULTIDRUG EFFLUX PUMP"/>
    <property type="match status" value="1"/>
</dbReference>
<evidence type="ECO:0000256" key="3">
    <source>
        <dbReference type="ARBA" id="ARBA00022448"/>
    </source>
</evidence>
<feature type="domain" description="AprE-like beta-barrel" evidence="9">
    <location>
        <begin position="297"/>
        <end position="391"/>
    </location>
</feature>
<evidence type="ECO:0000313" key="11">
    <source>
        <dbReference type="Proteomes" id="UP000501408"/>
    </source>
</evidence>
<accession>A0ABX6K699</accession>
<gene>
    <name evidence="10" type="ORF">HBA18_04105</name>
</gene>